<evidence type="ECO:0000313" key="4">
    <source>
        <dbReference type="Proteomes" id="UP000324021"/>
    </source>
</evidence>
<evidence type="ECO:0000259" key="2">
    <source>
        <dbReference type="Pfam" id="PF13588"/>
    </source>
</evidence>
<dbReference type="RefSeq" id="WP_149782547.1">
    <property type="nucleotide sequence ID" value="NZ_FMZP01000039.1"/>
</dbReference>
<reference evidence="3 4" key="1">
    <citation type="submission" date="2016-10" db="EMBL/GenBank/DDBJ databases">
        <authorList>
            <person name="Varghese N."/>
            <person name="Submissions S."/>
        </authorList>
    </citation>
    <scope>NUCLEOTIDE SEQUENCE [LARGE SCALE GENOMIC DNA]</scope>
    <source>
        <strain evidence="3 4">CDM_1</strain>
    </source>
</reference>
<feature type="compositionally biased region" description="Basic and acidic residues" evidence="1">
    <location>
        <begin position="379"/>
        <end position="392"/>
    </location>
</feature>
<protein>
    <recommendedName>
        <fullName evidence="2">Type I restriction enzyme R protein N-terminal domain-containing protein</fullName>
    </recommendedName>
</protein>
<feature type="compositionally biased region" description="Acidic residues" evidence="1">
    <location>
        <begin position="242"/>
        <end position="252"/>
    </location>
</feature>
<gene>
    <name evidence="3" type="ORF">SAMN05192552_103913</name>
</gene>
<dbReference type="Proteomes" id="UP000324021">
    <property type="component" value="Unassembled WGS sequence"/>
</dbReference>
<dbReference type="InterPro" id="IPR029464">
    <property type="entry name" value="HSDR_N"/>
</dbReference>
<feature type="domain" description="Type I restriction enzyme R protein N-terminal" evidence="2">
    <location>
        <begin position="33"/>
        <end position="131"/>
    </location>
</feature>
<name>A0A1G6WR06_9EURY</name>
<organism evidence="3 4">
    <name type="scientific">Natrinema hispanicum</name>
    <dbReference type="NCBI Taxonomy" id="392421"/>
    <lineage>
        <taxon>Archaea</taxon>
        <taxon>Methanobacteriati</taxon>
        <taxon>Methanobacteriota</taxon>
        <taxon>Stenosarchaea group</taxon>
        <taxon>Halobacteria</taxon>
        <taxon>Halobacteriales</taxon>
        <taxon>Natrialbaceae</taxon>
        <taxon>Natrinema</taxon>
    </lineage>
</organism>
<evidence type="ECO:0000256" key="1">
    <source>
        <dbReference type="SAM" id="MobiDB-lite"/>
    </source>
</evidence>
<feature type="region of interest" description="Disordered" evidence="1">
    <location>
        <begin position="225"/>
        <end position="256"/>
    </location>
</feature>
<dbReference type="Gene3D" id="3.90.1570.30">
    <property type="match status" value="1"/>
</dbReference>
<sequence>MDSDEVAEYVERSQQLLEASPQMNEQNTKVRLVQPLLELLGWDLYSTEVELEYTVPMASGSTHVDYALLVGDSPVVFVEAKAASSGLSSQHVQQLKSYMRQELDVDWGILTNGKEFEVLTKDQYSNDGEEVSVVQFDLDDLGENPEVLELLSKEAIRSGKADEIAAQVAQTNEAIRYLNRNEDEVTETVRSAVEDELGEVPLDLEEQSRDFVQNLVSALREQRQFVSEDPPAGTGEPPVNPPEEEGPDEDDELQPRQNRVVGTISRDEIEGDDDATVAVYPSRESGLRFLKENAAWGFVRVGRDFDYIAMYVTGDESEVRYFAEVKEVVDPSEADLERDPLDYLDRDEVGEGKKVIEFERDSFFELKNPIPYESQHAQSRRDTTLGKLREAGTTDDLF</sequence>
<accession>A0A1G6WR06</accession>
<evidence type="ECO:0000313" key="3">
    <source>
        <dbReference type="EMBL" id="SDD68380.1"/>
    </source>
</evidence>
<dbReference type="EMBL" id="FMZP01000039">
    <property type="protein sequence ID" value="SDD68380.1"/>
    <property type="molecule type" value="Genomic_DNA"/>
</dbReference>
<proteinExistence type="predicted"/>
<dbReference type="AlphaFoldDB" id="A0A1G6WR06"/>
<dbReference type="Pfam" id="PF13588">
    <property type="entry name" value="HSDR_N_2"/>
    <property type="match status" value="1"/>
</dbReference>
<feature type="region of interest" description="Disordered" evidence="1">
    <location>
        <begin position="374"/>
        <end position="398"/>
    </location>
</feature>